<dbReference type="InterPro" id="IPR020574">
    <property type="entry name" value="Ribosomal_uS9_CS"/>
</dbReference>
<protein>
    <recommendedName>
        <fullName evidence="8">40S ribosomal protein S16</fullName>
    </recommendedName>
</protein>
<keyword evidence="5" id="KW-1133">Transmembrane helix</keyword>
<name>A0AAN9REZ0_PHACN</name>
<organism evidence="6 7">
    <name type="scientific">Phaseolus coccineus</name>
    <name type="common">Scarlet runner bean</name>
    <name type="synonym">Phaseolus multiflorus</name>
    <dbReference type="NCBI Taxonomy" id="3886"/>
    <lineage>
        <taxon>Eukaryota</taxon>
        <taxon>Viridiplantae</taxon>
        <taxon>Streptophyta</taxon>
        <taxon>Embryophyta</taxon>
        <taxon>Tracheophyta</taxon>
        <taxon>Spermatophyta</taxon>
        <taxon>Magnoliopsida</taxon>
        <taxon>eudicotyledons</taxon>
        <taxon>Gunneridae</taxon>
        <taxon>Pentapetalae</taxon>
        <taxon>rosids</taxon>
        <taxon>fabids</taxon>
        <taxon>Fabales</taxon>
        <taxon>Fabaceae</taxon>
        <taxon>Papilionoideae</taxon>
        <taxon>50 kb inversion clade</taxon>
        <taxon>NPAAA clade</taxon>
        <taxon>indigoferoid/millettioid clade</taxon>
        <taxon>Phaseoleae</taxon>
        <taxon>Phaseolus</taxon>
    </lineage>
</organism>
<dbReference type="SUPFAM" id="SSF54211">
    <property type="entry name" value="Ribosomal protein S5 domain 2-like"/>
    <property type="match status" value="1"/>
</dbReference>
<keyword evidence="2 4" id="KW-0689">Ribosomal protein</keyword>
<dbReference type="InterPro" id="IPR000754">
    <property type="entry name" value="Ribosomal_uS9"/>
</dbReference>
<dbReference type="GO" id="GO:0000462">
    <property type="term" value="P:maturation of SSU-rRNA from tricistronic rRNA transcript (SSU-rRNA, 5.8S rRNA, LSU-rRNA)"/>
    <property type="evidence" value="ECO:0007669"/>
    <property type="project" value="TreeGrafter"/>
</dbReference>
<dbReference type="InterPro" id="IPR014721">
    <property type="entry name" value="Ribsml_uS5_D2-typ_fold_subgr"/>
</dbReference>
<dbReference type="Pfam" id="PF00380">
    <property type="entry name" value="Ribosomal_S9"/>
    <property type="match status" value="1"/>
</dbReference>
<dbReference type="PROSITE" id="PS00360">
    <property type="entry name" value="RIBOSOMAL_S9"/>
    <property type="match status" value="1"/>
</dbReference>
<gene>
    <name evidence="6" type="ORF">VNO80_12110</name>
</gene>
<evidence type="ECO:0008006" key="8">
    <source>
        <dbReference type="Google" id="ProtNLM"/>
    </source>
</evidence>
<dbReference type="GO" id="GO:0022627">
    <property type="term" value="C:cytosolic small ribosomal subunit"/>
    <property type="evidence" value="ECO:0007669"/>
    <property type="project" value="TreeGrafter"/>
</dbReference>
<dbReference type="Proteomes" id="UP001374584">
    <property type="component" value="Unassembled WGS sequence"/>
</dbReference>
<dbReference type="PANTHER" id="PTHR21569">
    <property type="entry name" value="RIBOSOMAL PROTEIN S9"/>
    <property type="match status" value="1"/>
</dbReference>
<dbReference type="AlphaFoldDB" id="A0AAN9REZ0"/>
<keyword evidence="7" id="KW-1185">Reference proteome</keyword>
<dbReference type="FunFam" id="3.30.230.10:FF:000007">
    <property type="entry name" value="40S ribosomal protein S16"/>
    <property type="match status" value="1"/>
</dbReference>
<keyword evidence="3 4" id="KW-0687">Ribonucleoprotein</keyword>
<comment type="caution">
    <text evidence="6">The sequence shown here is derived from an EMBL/GenBank/DDBJ whole genome shotgun (WGS) entry which is preliminary data.</text>
</comment>
<dbReference type="InterPro" id="IPR020568">
    <property type="entry name" value="Ribosomal_Su5_D2-typ_SF"/>
</dbReference>
<dbReference type="EMBL" id="JAYMYR010000004">
    <property type="protein sequence ID" value="KAK7370056.1"/>
    <property type="molecule type" value="Genomic_DNA"/>
</dbReference>
<sequence length="218" mass="24968">MKEVKEQVNNDFPLKDGYDLVDPLVCSKYHWSYLLCLFNGVSIVCFYNKAQNNPVRFTRGAVRETQTLIAKMAQAAPALEQVQCFGRKKTAVAVTYCKRGRGLIKINGCPIELVEPEILRFKAFEPILLLGRHRFAGVDMRIRVKGGGHTSQIYAIRQSIAKALVAYYQKYVDEQSKKEIKDILVRYDRTLLVADPRRCEPKKFGGRGARARFQKSYR</sequence>
<evidence type="ECO:0000313" key="7">
    <source>
        <dbReference type="Proteomes" id="UP001374584"/>
    </source>
</evidence>
<dbReference type="Gene3D" id="3.30.230.10">
    <property type="match status" value="1"/>
</dbReference>
<evidence type="ECO:0000256" key="3">
    <source>
        <dbReference type="ARBA" id="ARBA00023274"/>
    </source>
</evidence>
<evidence type="ECO:0000256" key="4">
    <source>
        <dbReference type="RuleBase" id="RU003815"/>
    </source>
</evidence>
<reference evidence="6 7" key="1">
    <citation type="submission" date="2024-01" db="EMBL/GenBank/DDBJ databases">
        <title>The genomes of 5 underutilized Papilionoideae crops provide insights into root nodulation and disease resistanc.</title>
        <authorList>
            <person name="Jiang F."/>
        </authorList>
    </citation>
    <scope>NUCLEOTIDE SEQUENCE [LARGE SCALE GENOMIC DNA]</scope>
    <source>
        <strain evidence="6">JINMINGXINNONG_FW02</strain>
        <tissue evidence="6">Leaves</tissue>
    </source>
</reference>
<proteinExistence type="inferred from homology"/>
<dbReference type="GO" id="GO:0006412">
    <property type="term" value="P:translation"/>
    <property type="evidence" value="ECO:0007669"/>
    <property type="project" value="InterPro"/>
</dbReference>
<keyword evidence="5" id="KW-0812">Transmembrane</keyword>
<evidence type="ECO:0000256" key="1">
    <source>
        <dbReference type="ARBA" id="ARBA00005251"/>
    </source>
</evidence>
<accession>A0AAN9REZ0</accession>
<dbReference type="GO" id="GO:0003723">
    <property type="term" value="F:RNA binding"/>
    <property type="evidence" value="ECO:0007669"/>
    <property type="project" value="TreeGrafter"/>
</dbReference>
<dbReference type="PANTHER" id="PTHR21569:SF16">
    <property type="entry name" value="RIBOSOMAL PROTEIN S16"/>
    <property type="match status" value="1"/>
</dbReference>
<evidence type="ECO:0000313" key="6">
    <source>
        <dbReference type="EMBL" id="KAK7370056.1"/>
    </source>
</evidence>
<evidence type="ECO:0000256" key="5">
    <source>
        <dbReference type="SAM" id="Phobius"/>
    </source>
</evidence>
<dbReference type="GO" id="GO:0003735">
    <property type="term" value="F:structural constituent of ribosome"/>
    <property type="evidence" value="ECO:0007669"/>
    <property type="project" value="InterPro"/>
</dbReference>
<keyword evidence="5" id="KW-0472">Membrane</keyword>
<evidence type="ECO:0000256" key="2">
    <source>
        <dbReference type="ARBA" id="ARBA00022980"/>
    </source>
</evidence>
<comment type="similarity">
    <text evidence="1 4">Belongs to the universal ribosomal protein uS9 family.</text>
</comment>
<feature type="transmembrane region" description="Helical" evidence="5">
    <location>
        <begin position="29"/>
        <end position="47"/>
    </location>
</feature>